<dbReference type="PANTHER" id="PTHR31920">
    <property type="entry name" value="B3 DOMAIN-CONTAINING"/>
    <property type="match status" value="1"/>
</dbReference>
<dbReference type="PANTHER" id="PTHR31920:SF149">
    <property type="entry name" value="B3 DOMAIN-CONTAINING PROTEIN OS01G0723500-LIKE ISOFORM X1"/>
    <property type="match status" value="1"/>
</dbReference>
<keyword evidence="3" id="KW-0238">DNA-binding</keyword>
<evidence type="ECO:0000313" key="8">
    <source>
        <dbReference type="Proteomes" id="UP000075243"/>
    </source>
</evidence>
<dbReference type="SUPFAM" id="SSF101936">
    <property type="entry name" value="DNA-binding pseudobarrel domain"/>
    <property type="match status" value="2"/>
</dbReference>
<keyword evidence="8" id="KW-1185">Reference proteome</keyword>
<dbReference type="Gramene" id="C.cajan_10775.t">
    <property type="protein sequence ID" value="C.cajan_10775.t"/>
    <property type="gene ID" value="C.cajan_10775"/>
</dbReference>
<comment type="subcellular location">
    <subcellularLocation>
        <location evidence="1">Nucleus</location>
    </subcellularLocation>
</comment>
<dbReference type="Pfam" id="PF02362">
    <property type="entry name" value="B3"/>
    <property type="match status" value="2"/>
</dbReference>
<accession>A0A151TXL1</accession>
<dbReference type="Proteomes" id="UP000075243">
    <property type="component" value="Chromosome 3"/>
</dbReference>
<feature type="domain" description="TF-B3" evidence="6">
    <location>
        <begin position="164"/>
        <end position="262"/>
    </location>
</feature>
<organism evidence="7 8">
    <name type="scientific">Cajanus cajan</name>
    <name type="common">Pigeon pea</name>
    <name type="synonym">Cajanus indicus</name>
    <dbReference type="NCBI Taxonomy" id="3821"/>
    <lineage>
        <taxon>Eukaryota</taxon>
        <taxon>Viridiplantae</taxon>
        <taxon>Streptophyta</taxon>
        <taxon>Embryophyta</taxon>
        <taxon>Tracheophyta</taxon>
        <taxon>Spermatophyta</taxon>
        <taxon>Magnoliopsida</taxon>
        <taxon>eudicotyledons</taxon>
        <taxon>Gunneridae</taxon>
        <taxon>Pentapetalae</taxon>
        <taxon>rosids</taxon>
        <taxon>fabids</taxon>
        <taxon>Fabales</taxon>
        <taxon>Fabaceae</taxon>
        <taxon>Papilionoideae</taxon>
        <taxon>50 kb inversion clade</taxon>
        <taxon>NPAAA clade</taxon>
        <taxon>indigoferoid/millettioid clade</taxon>
        <taxon>Phaseoleae</taxon>
        <taxon>Cajanus</taxon>
    </lineage>
</organism>
<name>A0A151TXL1_CAJCA</name>
<dbReference type="CDD" id="cd10017">
    <property type="entry name" value="B3_DNA"/>
    <property type="match status" value="2"/>
</dbReference>
<dbReference type="InterPro" id="IPR003340">
    <property type="entry name" value="B3_DNA-bd"/>
</dbReference>
<dbReference type="InterPro" id="IPR050655">
    <property type="entry name" value="Plant_B3_domain"/>
</dbReference>
<evidence type="ECO:0000259" key="6">
    <source>
        <dbReference type="PROSITE" id="PS50863"/>
    </source>
</evidence>
<dbReference type="Gene3D" id="2.40.330.10">
    <property type="entry name" value="DNA-binding pseudobarrel domain"/>
    <property type="match status" value="2"/>
</dbReference>
<evidence type="ECO:0000256" key="4">
    <source>
        <dbReference type="ARBA" id="ARBA00023163"/>
    </source>
</evidence>
<keyword evidence="4" id="KW-0804">Transcription</keyword>
<dbReference type="STRING" id="3821.A0A151TXL1"/>
<gene>
    <name evidence="7" type="ORF">KK1_011086</name>
</gene>
<sequence length="273" mass="31794">MSNNSIILKEKKLPTSFTKFFNGITPCKTILVDHDRNFWDIYLEKIEGRLVFKNGWQQFAKEKGLEEEDFLVFQYDGKSTFNVKIFSRTGCRKVAAPSSCEKIVPSVILNKDSDLRSNKIQRGCKRKHSSPSLKTNEKLVVAEENDNHHEKKPCLTKCVPLQNPHFQIYFDAAWRLKKVELPRRVLRKMNIKLMPNRIINLRDENDTLWPVIITAGFGDRYFLGSGWSVFQRSNNIQEGQQCDFQFVVDKANVVQEMLVRVHSKCTMSWVDCK</sequence>
<protein>
    <submittedName>
        <fullName evidence="7">B3 domain-containing protein At5g66980 family</fullName>
    </submittedName>
</protein>
<dbReference type="InterPro" id="IPR015300">
    <property type="entry name" value="DNA-bd_pseudobarrel_sf"/>
</dbReference>
<keyword evidence="2" id="KW-0805">Transcription regulation</keyword>
<evidence type="ECO:0000256" key="1">
    <source>
        <dbReference type="ARBA" id="ARBA00004123"/>
    </source>
</evidence>
<dbReference type="SMART" id="SM01019">
    <property type="entry name" value="B3"/>
    <property type="match status" value="2"/>
</dbReference>
<dbReference type="EMBL" id="CM003605">
    <property type="protein sequence ID" value="KYP71813.1"/>
    <property type="molecule type" value="Genomic_DNA"/>
</dbReference>
<dbReference type="AlphaFoldDB" id="A0A151TXL1"/>
<dbReference type="GO" id="GO:0005634">
    <property type="term" value="C:nucleus"/>
    <property type="evidence" value="ECO:0007669"/>
    <property type="project" value="UniProtKB-SubCell"/>
</dbReference>
<reference evidence="7 8" key="1">
    <citation type="journal article" date="2012" name="Nat. Biotechnol.">
        <title>Draft genome sequence of pigeonpea (Cajanus cajan), an orphan legume crop of resource-poor farmers.</title>
        <authorList>
            <person name="Varshney R.K."/>
            <person name="Chen W."/>
            <person name="Li Y."/>
            <person name="Bharti A.K."/>
            <person name="Saxena R.K."/>
            <person name="Schlueter J.A."/>
            <person name="Donoghue M.T."/>
            <person name="Azam S."/>
            <person name="Fan G."/>
            <person name="Whaley A.M."/>
            <person name="Farmer A.D."/>
            <person name="Sheridan J."/>
            <person name="Iwata A."/>
            <person name="Tuteja R."/>
            <person name="Penmetsa R.V."/>
            <person name="Wu W."/>
            <person name="Upadhyaya H.D."/>
            <person name="Yang S.P."/>
            <person name="Shah T."/>
            <person name="Saxena K.B."/>
            <person name="Michael T."/>
            <person name="McCombie W.R."/>
            <person name="Yang B."/>
            <person name="Zhang G."/>
            <person name="Yang H."/>
            <person name="Wang J."/>
            <person name="Spillane C."/>
            <person name="Cook D.R."/>
            <person name="May G.D."/>
            <person name="Xu X."/>
            <person name="Jackson S.A."/>
        </authorList>
    </citation>
    <scope>NUCLEOTIDE SEQUENCE [LARGE SCALE GENOMIC DNA]</scope>
    <source>
        <strain evidence="8">cv. Asha</strain>
    </source>
</reference>
<feature type="domain" description="TF-B3" evidence="6">
    <location>
        <begin position="1"/>
        <end position="89"/>
    </location>
</feature>
<keyword evidence="5" id="KW-0539">Nucleus</keyword>
<dbReference type="GO" id="GO:0003677">
    <property type="term" value="F:DNA binding"/>
    <property type="evidence" value="ECO:0007669"/>
    <property type="project" value="UniProtKB-KW"/>
</dbReference>
<dbReference type="OMA" id="FTKFFNG"/>
<dbReference type="PROSITE" id="PS50863">
    <property type="entry name" value="B3"/>
    <property type="match status" value="2"/>
</dbReference>
<evidence type="ECO:0000256" key="5">
    <source>
        <dbReference type="ARBA" id="ARBA00023242"/>
    </source>
</evidence>
<evidence type="ECO:0000256" key="3">
    <source>
        <dbReference type="ARBA" id="ARBA00023125"/>
    </source>
</evidence>
<proteinExistence type="predicted"/>
<evidence type="ECO:0000256" key="2">
    <source>
        <dbReference type="ARBA" id="ARBA00023015"/>
    </source>
</evidence>
<evidence type="ECO:0000313" key="7">
    <source>
        <dbReference type="EMBL" id="KYP71813.1"/>
    </source>
</evidence>